<feature type="non-terminal residue" evidence="1">
    <location>
        <position position="154"/>
    </location>
</feature>
<reference evidence="2" key="1">
    <citation type="journal article" date="2019" name="Int. J. Syst. Evol. Microbiol.">
        <title>The Global Catalogue of Microorganisms (GCM) 10K type strain sequencing project: providing services to taxonomists for standard genome sequencing and annotation.</title>
        <authorList>
            <consortium name="The Broad Institute Genomics Platform"/>
            <consortium name="The Broad Institute Genome Sequencing Center for Infectious Disease"/>
            <person name="Wu L."/>
            <person name="Ma J."/>
        </authorList>
    </citation>
    <scope>NUCLEOTIDE SEQUENCE [LARGE SCALE GENOMIC DNA]</scope>
    <source>
        <strain evidence="2">CGMCC 1.18575</strain>
    </source>
</reference>
<evidence type="ECO:0000313" key="1">
    <source>
        <dbReference type="EMBL" id="MFC5402920.1"/>
    </source>
</evidence>
<sequence>MRSLLSDYDFLPVIISNRRFQESRSVSPAAVADVSPAGWSSPMASSCRGSGLPRPWRRSRELVQAPGRMFAWSKSVSPAAVADVSPAGWSSPMASSCRGSGLPATAAPIARAGPGARQNDHLKQIRIAGSCGGRLAHRPGVAHCVAAAADPDCR</sequence>
<dbReference type="RefSeq" id="WP_378131810.1">
    <property type="nucleotide sequence ID" value="NZ_JBHSMI010000016.1"/>
</dbReference>
<keyword evidence="2" id="KW-1185">Reference proteome</keyword>
<gene>
    <name evidence="1" type="ORF">ACFPOF_09210</name>
</gene>
<proteinExistence type="predicted"/>
<organism evidence="1 2">
    <name type="scientific">Cohnella soli</name>
    <dbReference type="NCBI Taxonomy" id="425005"/>
    <lineage>
        <taxon>Bacteria</taxon>
        <taxon>Bacillati</taxon>
        <taxon>Bacillota</taxon>
        <taxon>Bacilli</taxon>
        <taxon>Bacillales</taxon>
        <taxon>Paenibacillaceae</taxon>
        <taxon>Cohnella</taxon>
    </lineage>
</organism>
<protein>
    <submittedName>
        <fullName evidence="1">Uncharacterized protein</fullName>
    </submittedName>
</protein>
<dbReference type="EMBL" id="JBHSMI010000016">
    <property type="protein sequence ID" value="MFC5402920.1"/>
    <property type="molecule type" value="Genomic_DNA"/>
</dbReference>
<name>A0ABW0HRP8_9BACL</name>
<evidence type="ECO:0000313" key="2">
    <source>
        <dbReference type="Proteomes" id="UP001596113"/>
    </source>
</evidence>
<accession>A0ABW0HRP8</accession>
<dbReference type="Proteomes" id="UP001596113">
    <property type="component" value="Unassembled WGS sequence"/>
</dbReference>
<comment type="caution">
    <text evidence="1">The sequence shown here is derived from an EMBL/GenBank/DDBJ whole genome shotgun (WGS) entry which is preliminary data.</text>
</comment>